<proteinExistence type="predicted"/>
<gene>
    <name evidence="1" type="ORF">GCK72_011281</name>
</gene>
<protein>
    <submittedName>
        <fullName evidence="1">Uncharacterized protein</fullName>
    </submittedName>
</protein>
<organism evidence="1 2">
    <name type="scientific">Caenorhabditis remanei</name>
    <name type="common">Caenorhabditis vulgaris</name>
    <dbReference type="NCBI Taxonomy" id="31234"/>
    <lineage>
        <taxon>Eukaryota</taxon>
        <taxon>Metazoa</taxon>
        <taxon>Ecdysozoa</taxon>
        <taxon>Nematoda</taxon>
        <taxon>Chromadorea</taxon>
        <taxon>Rhabditida</taxon>
        <taxon>Rhabditina</taxon>
        <taxon>Rhabditomorpha</taxon>
        <taxon>Rhabditoidea</taxon>
        <taxon>Rhabditidae</taxon>
        <taxon>Peloderinae</taxon>
        <taxon>Caenorhabditis</taxon>
    </lineage>
</organism>
<dbReference type="GeneID" id="78775153"/>
<dbReference type="Proteomes" id="UP000483820">
    <property type="component" value="Chromosome III"/>
</dbReference>
<dbReference type="KEGG" id="crq:GCK72_011281"/>
<evidence type="ECO:0000313" key="2">
    <source>
        <dbReference type="Proteomes" id="UP000483820"/>
    </source>
</evidence>
<dbReference type="CTD" id="78775153"/>
<accession>A0A6A5H814</accession>
<reference evidence="1 2" key="1">
    <citation type="submission" date="2019-12" db="EMBL/GenBank/DDBJ databases">
        <title>Chromosome-level assembly of the Caenorhabditis remanei genome.</title>
        <authorList>
            <person name="Teterina A.A."/>
            <person name="Willis J.H."/>
            <person name="Phillips P.C."/>
        </authorList>
    </citation>
    <scope>NUCLEOTIDE SEQUENCE [LARGE SCALE GENOMIC DNA]</scope>
    <source>
        <strain evidence="1 2">PX506</strain>
        <tissue evidence="1">Whole organism</tissue>
    </source>
</reference>
<sequence length="147" mass="17151">MILPFLIIQQYHIGHTENIQIPGRFDEICGFNSGMNSERVSIVSLRFRLLLFSNQQILRIRFRSLRSIWIRKDLLGIQKFGANLIRLQIDLTNDENLGGFETRSGWFPDVNPLKQLLKDTNQTRIIVRTEHFCHESTAFSKDLSGEF</sequence>
<comment type="caution">
    <text evidence="1">The sequence shown here is derived from an EMBL/GenBank/DDBJ whole genome shotgun (WGS) entry which is preliminary data.</text>
</comment>
<evidence type="ECO:0000313" key="1">
    <source>
        <dbReference type="EMBL" id="KAF1763016.1"/>
    </source>
</evidence>
<dbReference type="EMBL" id="WUAV01000003">
    <property type="protein sequence ID" value="KAF1763016.1"/>
    <property type="molecule type" value="Genomic_DNA"/>
</dbReference>
<name>A0A6A5H814_CAERE</name>
<dbReference type="AlphaFoldDB" id="A0A6A5H814"/>
<dbReference type="RefSeq" id="XP_053587918.1">
    <property type="nucleotide sequence ID" value="XM_053728341.1"/>
</dbReference>